<dbReference type="CDD" id="cd07302">
    <property type="entry name" value="CHD"/>
    <property type="match status" value="1"/>
</dbReference>
<dbReference type="PANTHER" id="PTHR43081:SF1">
    <property type="entry name" value="ADENYLATE CYCLASE, TERMINAL-DIFFERENTIATION SPECIFIC"/>
    <property type="match status" value="1"/>
</dbReference>
<dbReference type="InterPro" id="IPR001054">
    <property type="entry name" value="A/G_cyclase"/>
</dbReference>
<keyword evidence="4" id="KW-1185">Reference proteome</keyword>
<protein>
    <submittedName>
        <fullName evidence="3">CHASE2 domain-containing protein</fullName>
    </submittedName>
</protein>
<gene>
    <name evidence="3" type="ORF">EW093_12965</name>
</gene>
<keyword evidence="1" id="KW-0472">Membrane</keyword>
<keyword evidence="1" id="KW-0812">Transmembrane</keyword>
<dbReference type="GO" id="GO:0006171">
    <property type="term" value="P:cAMP biosynthetic process"/>
    <property type="evidence" value="ECO:0007669"/>
    <property type="project" value="TreeGrafter"/>
</dbReference>
<dbReference type="InterPro" id="IPR050697">
    <property type="entry name" value="Adenylyl/Guanylyl_Cyclase_3/4"/>
</dbReference>
<feature type="transmembrane region" description="Helical" evidence="1">
    <location>
        <begin position="525"/>
        <end position="545"/>
    </location>
</feature>
<evidence type="ECO:0000256" key="1">
    <source>
        <dbReference type="SAM" id="Phobius"/>
    </source>
</evidence>
<reference evidence="3 4" key="2">
    <citation type="submission" date="2019-09" db="EMBL/GenBank/DDBJ databases">
        <title>Complete Genome Sequence and Methylome Analysis of free living Spirochaetas.</title>
        <authorList>
            <person name="Leshcheva N."/>
            <person name="Mikheeva N."/>
        </authorList>
    </citation>
    <scope>NUCLEOTIDE SEQUENCE [LARGE SCALE GENOMIC DNA]</scope>
    <source>
        <strain evidence="3 4">P</strain>
    </source>
</reference>
<dbReference type="Pfam" id="PF00211">
    <property type="entry name" value="Guanylate_cyc"/>
    <property type="match status" value="1"/>
</dbReference>
<dbReference type="AlphaFoldDB" id="A0A5C1QBX6"/>
<organism evidence="3 4">
    <name type="scientific">Thiospirochaeta perfilievii</name>
    <dbReference type="NCBI Taxonomy" id="252967"/>
    <lineage>
        <taxon>Bacteria</taxon>
        <taxon>Pseudomonadati</taxon>
        <taxon>Spirochaetota</taxon>
        <taxon>Spirochaetia</taxon>
        <taxon>Spirochaetales</taxon>
        <taxon>Spirochaetaceae</taxon>
        <taxon>Thiospirochaeta</taxon>
    </lineage>
</organism>
<accession>A0A5C1QBX6</accession>
<dbReference type="InterPro" id="IPR029787">
    <property type="entry name" value="Nucleotide_cyclase"/>
</dbReference>
<dbReference type="Pfam" id="PF05226">
    <property type="entry name" value="CHASE2"/>
    <property type="match status" value="1"/>
</dbReference>
<dbReference type="SMART" id="SM01080">
    <property type="entry name" value="CHASE2"/>
    <property type="match status" value="1"/>
</dbReference>
<dbReference type="PANTHER" id="PTHR43081">
    <property type="entry name" value="ADENYLATE CYCLASE, TERMINAL-DIFFERENTIATION SPECIFIC-RELATED"/>
    <property type="match status" value="1"/>
</dbReference>
<dbReference type="GO" id="GO:0035556">
    <property type="term" value="P:intracellular signal transduction"/>
    <property type="evidence" value="ECO:0007669"/>
    <property type="project" value="InterPro"/>
</dbReference>
<proteinExistence type="predicted"/>
<name>A0A5C1QBX6_9SPIO</name>
<dbReference type="InterPro" id="IPR007890">
    <property type="entry name" value="CHASE2"/>
</dbReference>
<sequence length="898" mass="101459">MRKHIVQFIVIPISIVLLLSLATLSPIFEKLEGSIYNAAMLIKEDIEENPDILLVDFGDNAIKTAQVYPVSRDIYADGIFLLKELGSNYTVFDIEFIDPSPVGVDYQVLNRDVPQYIDRQLSSISKNTADLFAAVSSGDIPVKDVKEFIPDLVDMTNSTKDDVVNRIQSIVRNNDIYLGQAARVFGNLFFTINVNPGTDTLDTPQYTFFKDNFSIKNIEVVDDIPELNFTGALPTNLNVSRYSAGAGFTNVLIDEDGVRRKVDLLRSINGTYFAQLSFRPLLNMLGDPDIKLEKDKITLINPIHPTLGQLDKMVIPINTTGSLNINWLPKSYKESFKHIPFDALMNHDKLYNYVIKNLKDRADWGYLNAYTGGTPLLDVVNYIESEKIALFNSKSPDMESYISAKEFLLTELVNFITTDSANTMLAGLEQLKEAGVIDDDNYNTISRDIPSWFNKTQEALTQLMDIREELKDKADNSFAIIGNTATGTTDIGTNPFEKEYMNVGTHANVVNTILNQQYISLMPRLFVLIIALISALLLTVVIRNLPPKRSMIIGIFALVIIIAILALIFRYTSVYIDLLFPALSIVTTFITLTAIRFLSSEKEKSFINKAFSHYLSADVIKEILDDPSKLQLGGESKYMTAMFTDIRAFSTFSEKLSPQDLVRLLNAYLTAMSNTVMDNKGTIDKYEGDAIICFFGAPIYYENHAYKCCYSAVVMKRVEVELNKKFLEDEWTKDVINTRIGINTGDMVVGNMGTDKKMDYTIMGNSVNLAARLEGVNKLYGTWIMVSEETRNQCPDTLLFRRLDRVRVIGIKTPIRLYELIEERSFVTKDELEAYSIFDKALTLFENKEWLEAKKLFNSVLEVLENDSASILYVNRCNDYIKKAPPSDWDGVFKMSSK</sequence>
<dbReference type="Gene3D" id="3.30.70.1230">
    <property type="entry name" value="Nucleotide cyclase"/>
    <property type="match status" value="1"/>
</dbReference>
<dbReference type="Proteomes" id="UP000323824">
    <property type="component" value="Chromosome"/>
</dbReference>
<evidence type="ECO:0000313" key="4">
    <source>
        <dbReference type="Proteomes" id="UP000323824"/>
    </source>
</evidence>
<feature type="transmembrane region" description="Helical" evidence="1">
    <location>
        <begin position="578"/>
        <end position="599"/>
    </location>
</feature>
<keyword evidence="1" id="KW-1133">Transmembrane helix</keyword>
<feature type="domain" description="Guanylate cyclase" evidence="2">
    <location>
        <begin position="640"/>
        <end position="774"/>
    </location>
</feature>
<dbReference type="PROSITE" id="PS50125">
    <property type="entry name" value="GUANYLATE_CYCLASE_2"/>
    <property type="match status" value="1"/>
</dbReference>
<dbReference type="EMBL" id="CP035807">
    <property type="protein sequence ID" value="QEN05585.1"/>
    <property type="molecule type" value="Genomic_DNA"/>
</dbReference>
<dbReference type="SMART" id="SM00044">
    <property type="entry name" value="CYCc"/>
    <property type="match status" value="1"/>
</dbReference>
<reference evidence="3 4" key="1">
    <citation type="submission" date="2019-02" db="EMBL/GenBank/DDBJ databases">
        <authorList>
            <person name="Fomenkov A."/>
            <person name="Dubinina G."/>
            <person name="Grabovich M."/>
            <person name="Vincze T."/>
            <person name="Roberts R.J."/>
        </authorList>
    </citation>
    <scope>NUCLEOTIDE SEQUENCE [LARGE SCALE GENOMIC DNA]</scope>
    <source>
        <strain evidence="3 4">P</strain>
    </source>
</reference>
<dbReference type="KEGG" id="sper:EW093_12965"/>
<dbReference type="OrthoDB" id="9806704at2"/>
<evidence type="ECO:0000313" key="3">
    <source>
        <dbReference type="EMBL" id="QEN05585.1"/>
    </source>
</evidence>
<dbReference type="RefSeq" id="WP_149568821.1">
    <property type="nucleotide sequence ID" value="NZ_CP035807.1"/>
</dbReference>
<evidence type="ECO:0000259" key="2">
    <source>
        <dbReference type="PROSITE" id="PS50125"/>
    </source>
</evidence>
<dbReference type="GO" id="GO:0004016">
    <property type="term" value="F:adenylate cyclase activity"/>
    <property type="evidence" value="ECO:0007669"/>
    <property type="project" value="UniProtKB-ARBA"/>
</dbReference>
<dbReference type="SUPFAM" id="SSF55073">
    <property type="entry name" value="Nucleotide cyclase"/>
    <property type="match status" value="1"/>
</dbReference>
<feature type="transmembrane region" description="Helical" evidence="1">
    <location>
        <begin position="552"/>
        <end position="572"/>
    </location>
</feature>